<dbReference type="InterPro" id="IPR050769">
    <property type="entry name" value="NAT_camello-type"/>
</dbReference>
<dbReference type="InterPro" id="IPR016181">
    <property type="entry name" value="Acyl_CoA_acyltransferase"/>
</dbReference>
<sequence length="312" mass="35498">MEFLVRPVQPGDLRHLTHLVHASRGLEGAALDELVEREVARFQEQGMVEMIESNTLVALDGERFAGMLRYGEFENELQLLRPDVDPRYDQRAVAKALLTDIWSFVRQEMTHATYVDYPMHSSTLGDVFEEAGFSLWLERFDMRLKLREQVAPRGTGLQFFSFTEAVKARFYQVYAASFAGSLDPMMKWCVDHPVESFEMFQTRYGPVDPELWFLASDADGQDVGIAMFQQITSGRYAGDTLLMYTAVAEHARGKGYGGEIVREGLRRVRDKQGPAHAVSLSVTRTNAPAANIYAGIGFRRTEEFNVYKRDRE</sequence>
<dbReference type="PROSITE" id="PS51186">
    <property type="entry name" value="GNAT"/>
    <property type="match status" value="2"/>
</dbReference>
<dbReference type="GO" id="GO:0016746">
    <property type="term" value="F:acyltransferase activity"/>
    <property type="evidence" value="ECO:0007669"/>
    <property type="project" value="UniProtKB-KW"/>
</dbReference>
<keyword evidence="3" id="KW-0012">Acyltransferase</keyword>
<accession>A0ABW4ZT15</accession>
<name>A0ABW4ZT15_9BACL</name>
<feature type="domain" description="N-acetyltransferase" evidence="2">
    <location>
        <begin position="3"/>
        <end position="147"/>
    </location>
</feature>
<proteinExistence type="predicted"/>
<organism evidence="3 4">
    <name type="scientific">Tumebacillus lipolyticus</name>
    <dbReference type="NCBI Taxonomy" id="1280370"/>
    <lineage>
        <taxon>Bacteria</taxon>
        <taxon>Bacillati</taxon>
        <taxon>Bacillota</taxon>
        <taxon>Bacilli</taxon>
        <taxon>Bacillales</taxon>
        <taxon>Alicyclobacillaceae</taxon>
        <taxon>Tumebacillus</taxon>
    </lineage>
</organism>
<keyword evidence="1 3" id="KW-0808">Transferase</keyword>
<dbReference type="InterPro" id="IPR000182">
    <property type="entry name" value="GNAT_dom"/>
</dbReference>
<dbReference type="Proteomes" id="UP001597343">
    <property type="component" value="Unassembled WGS sequence"/>
</dbReference>
<evidence type="ECO:0000313" key="4">
    <source>
        <dbReference type="Proteomes" id="UP001597343"/>
    </source>
</evidence>
<dbReference type="SUPFAM" id="SSF55729">
    <property type="entry name" value="Acyl-CoA N-acyltransferases (Nat)"/>
    <property type="match status" value="1"/>
</dbReference>
<dbReference type="PANTHER" id="PTHR13947:SF37">
    <property type="entry name" value="LD18367P"/>
    <property type="match status" value="1"/>
</dbReference>
<dbReference type="Gene3D" id="3.40.630.30">
    <property type="match status" value="1"/>
</dbReference>
<dbReference type="EC" id="2.3.1.-" evidence="3"/>
<feature type="domain" description="N-acetyltransferase" evidence="2">
    <location>
        <begin position="157"/>
        <end position="312"/>
    </location>
</feature>
<reference evidence="4" key="1">
    <citation type="journal article" date="2019" name="Int. J. Syst. Evol. Microbiol.">
        <title>The Global Catalogue of Microorganisms (GCM) 10K type strain sequencing project: providing services to taxonomists for standard genome sequencing and annotation.</title>
        <authorList>
            <consortium name="The Broad Institute Genomics Platform"/>
            <consortium name="The Broad Institute Genome Sequencing Center for Infectious Disease"/>
            <person name="Wu L."/>
            <person name="Ma J."/>
        </authorList>
    </citation>
    <scope>NUCLEOTIDE SEQUENCE [LARGE SCALE GENOMIC DNA]</scope>
    <source>
        <strain evidence="4">CGMCC 1.13574</strain>
    </source>
</reference>
<comment type="caution">
    <text evidence="3">The sequence shown here is derived from an EMBL/GenBank/DDBJ whole genome shotgun (WGS) entry which is preliminary data.</text>
</comment>
<protein>
    <submittedName>
        <fullName evidence="3">GNAT family N-acetyltransferase</fullName>
        <ecNumber evidence="3">2.3.1.-</ecNumber>
    </submittedName>
</protein>
<dbReference type="EMBL" id="JBHUIO010000002">
    <property type="protein sequence ID" value="MFD2168805.1"/>
    <property type="molecule type" value="Genomic_DNA"/>
</dbReference>
<evidence type="ECO:0000259" key="2">
    <source>
        <dbReference type="PROSITE" id="PS51186"/>
    </source>
</evidence>
<evidence type="ECO:0000256" key="1">
    <source>
        <dbReference type="ARBA" id="ARBA00022679"/>
    </source>
</evidence>
<dbReference type="Pfam" id="PF00583">
    <property type="entry name" value="Acetyltransf_1"/>
    <property type="match status" value="1"/>
</dbReference>
<dbReference type="PANTHER" id="PTHR13947">
    <property type="entry name" value="GNAT FAMILY N-ACETYLTRANSFERASE"/>
    <property type="match status" value="1"/>
</dbReference>
<dbReference type="RefSeq" id="WP_386043850.1">
    <property type="nucleotide sequence ID" value="NZ_JBHUIO010000002.1"/>
</dbReference>
<gene>
    <name evidence="3" type="ORF">ACFSOY_02075</name>
</gene>
<evidence type="ECO:0000313" key="3">
    <source>
        <dbReference type="EMBL" id="MFD2168805.1"/>
    </source>
</evidence>
<keyword evidence="4" id="KW-1185">Reference proteome</keyword>